<dbReference type="AlphaFoldDB" id="A0A0C3JJ38"/>
<keyword evidence="1" id="KW-0732">Signal</keyword>
<proteinExistence type="predicted"/>
<name>A0A0C3JJ38_PISTI</name>
<dbReference type="EMBL" id="KN832026">
    <property type="protein sequence ID" value="KIN97621.1"/>
    <property type="molecule type" value="Genomic_DNA"/>
</dbReference>
<reference evidence="3" key="2">
    <citation type="submission" date="2015-01" db="EMBL/GenBank/DDBJ databases">
        <title>Evolutionary Origins and Diversification of the Mycorrhizal Mutualists.</title>
        <authorList>
            <consortium name="DOE Joint Genome Institute"/>
            <consortium name="Mycorrhizal Genomics Consortium"/>
            <person name="Kohler A."/>
            <person name="Kuo A."/>
            <person name="Nagy L.G."/>
            <person name="Floudas D."/>
            <person name="Copeland A."/>
            <person name="Barry K.W."/>
            <person name="Cichocki N."/>
            <person name="Veneault-Fourrey C."/>
            <person name="LaButti K."/>
            <person name="Lindquist E.A."/>
            <person name="Lipzen A."/>
            <person name="Lundell T."/>
            <person name="Morin E."/>
            <person name="Murat C."/>
            <person name="Riley R."/>
            <person name="Ohm R."/>
            <person name="Sun H."/>
            <person name="Tunlid A."/>
            <person name="Henrissat B."/>
            <person name="Grigoriev I.V."/>
            <person name="Hibbett D.S."/>
            <person name="Martin F."/>
        </authorList>
    </citation>
    <scope>NUCLEOTIDE SEQUENCE [LARGE SCALE GENOMIC DNA]</scope>
    <source>
        <strain evidence="3">Marx 270</strain>
    </source>
</reference>
<accession>A0A0C3JJ38</accession>
<protein>
    <submittedName>
        <fullName evidence="2">Uncharacterized protein</fullName>
    </submittedName>
</protein>
<sequence>MRRLLFHCLPRAQLIACEVLCRCSSGGTPLQLPSVDADSTVTETADTGIGGQVDGAQQERDGMNPIPQVHQTAVILSDRPIPVLANLFHEAFIRPRGIKVTKHRSLQVSKRRDMTNLESSLFASTSPVSFSLQSHSQEITSPLDVYPPYRATEITSTKIPAATSCRSSSQ</sequence>
<keyword evidence="3" id="KW-1185">Reference proteome</keyword>
<dbReference type="InParanoid" id="A0A0C3JJ38"/>
<evidence type="ECO:0000313" key="3">
    <source>
        <dbReference type="Proteomes" id="UP000054217"/>
    </source>
</evidence>
<dbReference type="HOGENOM" id="CLU_1571288_0_0_1"/>
<dbReference type="Proteomes" id="UP000054217">
    <property type="component" value="Unassembled WGS sequence"/>
</dbReference>
<feature type="chain" id="PRO_5002175475" evidence="1">
    <location>
        <begin position="17"/>
        <end position="170"/>
    </location>
</feature>
<organism evidence="2 3">
    <name type="scientific">Pisolithus tinctorius Marx 270</name>
    <dbReference type="NCBI Taxonomy" id="870435"/>
    <lineage>
        <taxon>Eukaryota</taxon>
        <taxon>Fungi</taxon>
        <taxon>Dikarya</taxon>
        <taxon>Basidiomycota</taxon>
        <taxon>Agaricomycotina</taxon>
        <taxon>Agaricomycetes</taxon>
        <taxon>Agaricomycetidae</taxon>
        <taxon>Boletales</taxon>
        <taxon>Sclerodermatineae</taxon>
        <taxon>Pisolithaceae</taxon>
        <taxon>Pisolithus</taxon>
    </lineage>
</organism>
<feature type="signal peptide" evidence="1">
    <location>
        <begin position="1"/>
        <end position="16"/>
    </location>
</feature>
<gene>
    <name evidence="2" type="ORF">M404DRAFT_889670</name>
</gene>
<evidence type="ECO:0000313" key="2">
    <source>
        <dbReference type="EMBL" id="KIN97621.1"/>
    </source>
</evidence>
<reference evidence="2 3" key="1">
    <citation type="submission" date="2014-04" db="EMBL/GenBank/DDBJ databases">
        <authorList>
            <consortium name="DOE Joint Genome Institute"/>
            <person name="Kuo A."/>
            <person name="Kohler A."/>
            <person name="Costa M.D."/>
            <person name="Nagy L.G."/>
            <person name="Floudas D."/>
            <person name="Copeland A."/>
            <person name="Barry K.W."/>
            <person name="Cichocki N."/>
            <person name="Veneault-Fourrey C."/>
            <person name="LaButti K."/>
            <person name="Lindquist E.A."/>
            <person name="Lipzen A."/>
            <person name="Lundell T."/>
            <person name="Morin E."/>
            <person name="Murat C."/>
            <person name="Sun H."/>
            <person name="Tunlid A."/>
            <person name="Henrissat B."/>
            <person name="Grigoriev I.V."/>
            <person name="Hibbett D.S."/>
            <person name="Martin F."/>
            <person name="Nordberg H.P."/>
            <person name="Cantor M.N."/>
            <person name="Hua S.X."/>
        </authorList>
    </citation>
    <scope>NUCLEOTIDE SEQUENCE [LARGE SCALE GENOMIC DNA]</scope>
    <source>
        <strain evidence="2 3">Marx 270</strain>
    </source>
</reference>
<evidence type="ECO:0000256" key="1">
    <source>
        <dbReference type="SAM" id="SignalP"/>
    </source>
</evidence>